<protein>
    <recommendedName>
        <fullName evidence="4">Lipoprotein</fullName>
    </recommendedName>
</protein>
<accession>A0A974S5D3</accession>
<keyword evidence="3" id="KW-1185">Reference proteome</keyword>
<dbReference type="RefSeq" id="WP_202094890.1">
    <property type="nucleotide sequence ID" value="NZ_CP061035.1"/>
</dbReference>
<keyword evidence="1" id="KW-0472">Membrane</keyword>
<organism evidence="2 3">
    <name type="scientific">Sphingomonas aliaeris</name>
    <dbReference type="NCBI Taxonomy" id="2759526"/>
    <lineage>
        <taxon>Bacteria</taxon>
        <taxon>Pseudomonadati</taxon>
        <taxon>Pseudomonadota</taxon>
        <taxon>Alphaproteobacteria</taxon>
        <taxon>Sphingomonadales</taxon>
        <taxon>Sphingomonadaceae</taxon>
        <taxon>Sphingomonas</taxon>
    </lineage>
</organism>
<evidence type="ECO:0008006" key="4">
    <source>
        <dbReference type="Google" id="ProtNLM"/>
    </source>
</evidence>
<evidence type="ECO:0000313" key="2">
    <source>
        <dbReference type="EMBL" id="QQV77965.1"/>
    </source>
</evidence>
<name>A0A974S5D3_9SPHN</name>
<dbReference type="EMBL" id="CP061035">
    <property type="protein sequence ID" value="QQV77965.1"/>
    <property type="molecule type" value="Genomic_DNA"/>
</dbReference>
<evidence type="ECO:0000256" key="1">
    <source>
        <dbReference type="SAM" id="Phobius"/>
    </source>
</evidence>
<evidence type="ECO:0000313" key="3">
    <source>
        <dbReference type="Proteomes" id="UP000595894"/>
    </source>
</evidence>
<proteinExistence type="predicted"/>
<dbReference type="KEGG" id="sari:H5J25_04240"/>
<reference evidence="3" key="1">
    <citation type="submission" date="2020-09" db="EMBL/GenBank/DDBJ databases">
        <title>Sphingomonas sp., a new species isolated from pork steak.</title>
        <authorList>
            <person name="Heidler von Heilborn D."/>
        </authorList>
    </citation>
    <scope>NUCLEOTIDE SEQUENCE [LARGE SCALE GENOMIC DNA]</scope>
</reference>
<feature type="transmembrane region" description="Helical" evidence="1">
    <location>
        <begin position="44"/>
        <end position="62"/>
    </location>
</feature>
<sequence length="139" mass="14752">MVTPMKVPPRIAGLLLLVVSGCTTLLHRTLYEAGRHGPAQATEMGVGLLTFMLASAGVLMLIHGGKLFDGKLDPRNRQPAPPKRDIMSILTGPAVSISGACDTRQGVALLQARRALAAARHAYDNELSARNFSAIGRRA</sequence>
<dbReference type="Proteomes" id="UP000595894">
    <property type="component" value="Chromosome"/>
</dbReference>
<dbReference type="AlphaFoldDB" id="A0A974S5D3"/>
<keyword evidence="1" id="KW-0812">Transmembrane</keyword>
<dbReference type="PROSITE" id="PS51257">
    <property type="entry name" value="PROKAR_LIPOPROTEIN"/>
    <property type="match status" value="1"/>
</dbReference>
<keyword evidence="1" id="KW-1133">Transmembrane helix</keyword>
<gene>
    <name evidence="2" type="ORF">H5J25_04240</name>
</gene>